<keyword evidence="13" id="KW-1185">Reference proteome</keyword>
<reference evidence="13" key="1">
    <citation type="journal article" date="2017" name="Genome Announc.">
        <title>Draft Genome Sequence of Terrimicrobium sacchariphilum NM-5T, a Facultative Anaerobic Soil Bacterium of the Class Spartobacteria.</title>
        <authorList>
            <person name="Qiu Y.L."/>
            <person name="Tourlousse D.M."/>
            <person name="Matsuura N."/>
            <person name="Ohashi A."/>
            <person name="Sekiguchi Y."/>
        </authorList>
    </citation>
    <scope>NUCLEOTIDE SEQUENCE [LARGE SCALE GENOMIC DNA]</scope>
    <source>
        <strain evidence="13">NM-5</strain>
    </source>
</reference>
<dbReference type="PANTHER" id="PTHR11601:SF34">
    <property type="entry name" value="CYSTEINE DESULFURASE"/>
    <property type="match status" value="1"/>
</dbReference>
<dbReference type="InterPro" id="IPR015422">
    <property type="entry name" value="PyrdxlP-dep_Trfase_small"/>
</dbReference>
<dbReference type="InterPro" id="IPR000192">
    <property type="entry name" value="Aminotrans_V_dom"/>
</dbReference>
<dbReference type="Pfam" id="PF00266">
    <property type="entry name" value="Aminotran_5"/>
    <property type="match status" value="1"/>
</dbReference>
<dbReference type="STRING" id="690879.TSACC_22966"/>
<evidence type="ECO:0000256" key="5">
    <source>
        <dbReference type="ARBA" id="ARBA00022679"/>
    </source>
</evidence>
<dbReference type="GO" id="GO:0051536">
    <property type="term" value="F:iron-sulfur cluster binding"/>
    <property type="evidence" value="ECO:0007669"/>
    <property type="project" value="UniProtKB-KW"/>
</dbReference>
<feature type="domain" description="Aminotransferase class V" evidence="11">
    <location>
        <begin position="2"/>
        <end position="364"/>
    </location>
</feature>
<dbReference type="PIRSF" id="PIRSF005572">
    <property type="entry name" value="NifS"/>
    <property type="match status" value="1"/>
</dbReference>
<evidence type="ECO:0000256" key="10">
    <source>
        <dbReference type="ARBA" id="ARBA00050776"/>
    </source>
</evidence>
<evidence type="ECO:0000256" key="9">
    <source>
        <dbReference type="ARBA" id="ARBA00023014"/>
    </source>
</evidence>
<keyword evidence="7" id="KW-0663">Pyridoxal phosphate</keyword>
<evidence type="ECO:0000256" key="3">
    <source>
        <dbReference type="ARBA" id="ARBA00006490"/>
    </source>
</evidence>
<keyword evidence="5" id="KW-0808">Transferase</keyword>
<evidence type="ECO:0000256" key="4">
    <source>
        <dbReference type="ARBA" id="ARBA00012239"/>
    </source>
</evidence>
<evidence type="ECO:0000313" key="13">
    <source>
        <dbReference type="Proteomes" id="UP000076023"/>
    </source>
</evidence>
<accession>A0A146GAV5</accession>
<dbReference type="RefSeq" id="WP_075080160.1">
    <property type="nucleotide sequence ID" value="NZ_BDCO01000002.1"/>
</dbReference>
<dbReference type="Gene3D" id="3.90.1150.10">
    <property type="entry name" value="Aspartate Aminotransferase, domain 1"/>
    <property type="match status" value="1"/>
</dbReference>
<evidence type="ECO:0000256" key="7">
    <source>
        <dbReference type="ARBA" id="ARBA00022898"/>
    </source>
</evidence>
<organism evidence="12 13">
    <name type="scientific">Terrimicrobium sacchariphilum</name>
    <dbReference type="NCBI Taxonomy" id="690879"/>
    <lineage>
        <taxon>Bacteria</taxon>
        <taxon>Pseudomonadati</taxon>
        <taxon>Verrucomicrobiota</taxon>
        <taxon>Terrimicrobiia</taxon>
        <taxon>Terrimicrobiales</taxon>
        <taxon>Terrimicrobiaceae</taxon>
        <taxon>Terrimicrobium</taxon>
    </lineage>
</organism>
<evidence type="ECO:0000256" key="1">
    <source>
        <dbReference type="ARBA" id="ARBA00001933"/>
    </source>
</evidence>
<comment type="caution">
    <text evidence="12">The sequence shown here is derived from an EMBL/GenBank/DDBJ whole genome shotgun (WGS) entry which is preliminary data.</text>
</comment>
<dbReference type="GO" id="GO:0031071">
    <property type="term" value="F:cysteine desulfurase activity"/>
    <property type="evidence" value="ECO:0007669"/>
    <property type="project" value="UniProtKB-EC"/>
</dbReference>
<evidence type="ECO:0000256" key="2">
    <source>
        <dbReference type="ARBA" id="ARBA00003120"/>
    </source>
</evidence>
<name>A0A146GAV5_TERSA</name>
<comment type="cofactor">
    <cofactor evidence="1">
        <name>pyridoxal 5'-phosphate</name>
        <dbReference type="ChEBI" id="CHEBI:597326"/>
    </cofactor>
</comment>
<keyword evidence="6" id="KW-0479">Metal-binding</keyword>
<dbReference type="SUPFAM" id="SSF53383">
    <property type="entry name" value="PLP-dependent transferases"/>
    <property type="match status" value="1"/>
</dbReference>
<dbReference type="FunCoup" id="A0A146GAV5">
    <property type="interactions" value="512"/>
</dbReference>
<evidence type="ECO:0000313" key="12">
    <source>
        <dbReference type="EMBL" id="GAT34541.1"/>
    </source>
</evidence>
<comment type="similarity">
    <text evidence="3">Belongs to the class-V pyridoxal-phosphate-dependent aminotransferase family. NifS/IscS subfamily.</text>
</comment>
<dbReference type="Gene3D" id="1.10.260.50">
    <property type="match status" value="1"/>
</dbReference>
<dbReference type="Gene3D" id="3.40.640.10">
    <property type="entry name" value="Type I PLP-dependent aspartate aminotransferase-like (Major domain)"/>
    <property type="match status" value="1"/>
</dbReference>
<dbReference type="EC" id="2.8.1.7" evidence="4"/>
<dbReference type="PANTHER" id="PTHR11601">
    <property type="entry name" value="CYSTEINE DESULFURYLASE FAMILY MEMBER"/>
    <property type="match status" value="1"/>
</dbReference>
<dbReference type="NCBIfam" id="NF002806">
    <property type="entry name" value="PRK02948.1"/>
    <property type="match status" value="1"/>
</dbReference>
<dbReference type="AlphaFoldDB" id="A0A146GAV5"/>
<dbReference type="GO" id="GO:0046872">
    <property type="term" value="F:metal ion binding"/>
    <property type="evidence" value="ECO:0007669"/>
    <property type="project" value="UniProtKB-KW"/>
</dbReference>
<evidence type="ECO:0000256" key="8">
    <source>
        <dbReference type="ARBA" id="ARBA00023004"/>
    </source>
</evidence>
<evidence type="ECO:0000256" key="6">
    <source>
        <dbReference type="ARBA" id="ARBA00022723"/>
    </source>
</evidence>
<gene>
    <name evidence="12" type="ORF">TSACC_22966</name>
</gene>
<dbReference type="InParanoid" id="A0A146GAV5"/>
<dbReference type="InterPro" id="IPR016454">
    <property type="entry name" value="Cysteine_dSase"/>
</dbReference>
<dbReference type="Proteomes" id="UP000076023">
    <property type="component" value="Unassembled WGS sequence"/>
</dbReference>
<protein>
    <recommendedName>
        <fullName evidence="4">cysteine desulfurase</fullName>
        <ecNumber evidence="4">2.8.1.7</ecNumber>
    </recommendedName>
</protein>
<sequence>MVYLDYNATTPLAPEALETMLPFLHGGYGNPSSIHAAGREARAGIDDAREKLAALLGVKGHEIIFTGGGTEACNLGVLGIARAHLPRGRHLITTATEHHAVLHACQHLLHHEGYELTILPVDASGRVDPQDVARAIRADTTVVSVMHANNETGVLQPIEEISALCRERKVFFHTDAVQTFGKIPVRPAELGAAAVSIAGHKFYGPKGVGALYLRSGIATARTLHGGAQENTRRPGTENVAAIVGMVAAAEKALAAGIADQPRQAALRDRLWAGIQEVEPRAIRNGAADDLSLGNTLNVSFPGVDGEALLIGLDLEGVCVSSGSACMVGSVQPSHVLIAMGVAPAVASSTVRFSLGLATTEADIDHCLRALASVLARQAAFAAA</sequence>
<dbReference type="FunFam" id="3.40.640.10:FF:000084">
    <property type="entry name" value="IscS-like cysteine desulfurase"/>
    <property type="match status" value="1"/>
</dbReference>
<comment type="catalytic activity">
    <reaction evidence="10">
        <text>(sulfur carrier)-H + L-cysteine = (sulfur carrier)-SH + L-alanine</text>
        <dbReference type="Rhea" id="RHEA:43892"/>
        <dbReference type="Rhea" id="RHEA-COMP:14737"/>
        <dbReference type="Rhea" id="RHEA-COMP:14739"/>
        <dbReference type="ChEBI" id="CHEBI:29917"/>
        <dbReference type="ChEBI" id="CHEBI:35235"/>
        <dbReference type="ChEBI" id="CHEBI:57972"/>
        <dbReference type="ChEBI" id="CHEBI:64428"/>
        <dbReference type="EC" id="2.8.1.7"/>
    </reaction>
</comment>
<proteinExistence type="inferred from homology"/>
<evidence type="ECO:0000259" key="11">
    <source>
        <dbReference type="Pfam" id="PF00266"/>
    </source>
</evidence>
<dbReference type="OrthoDB" id="9808002at2"/>
<dbReference type="InterPro" id="IPR015424">
    <property type="entry name" value="PyrdxlP-dep_Trfase"/>
</dbReference>
<dbReference type="EMBL" id="BDCO01000002">
    <property type="protein sequence ID" value="GAT34541.1"/>
    <property type="molecule type" value="Genomic_DNA"/>
</dbReference>
<dbReference type="InterPro" id="IPR015421">
    <property type="entry name" value="PyrdxlP-dep_Trfase_major"/>
</dbReference>
<comment type="function">
    <text evidence="2">Catalyzes the removal of elemental sulfur atoms from cysteine to produce alanine. Seems to participate in the biosynthesis of the nitrogenase metalloclusters by providing the inorganic sulfur required for the Fe-S core formation.</text>
</comment>
<keyword evidence="9" id="KW-0411">Iron-sulfur</keyword>
<keyword evidence="8" id="KW-0408">Iron</keyword>